<feature type="region of interest" description="Disordered" evidence="6">
    <location>
        <begin position="373"/>
        <end position="559"/>
    </location>
</feature>
<keyword evidence="4" id="KW-0779">Telomere</keyword>
<feature type="compositionally biased region" description="Polar residues" evidence="6">
    <location>
        <begin position="326"/>
        <end position="335"/>
    </location>
</feature>
<evidence type="ECO:0000256" key="5">
    <source>
        <dbReference type="ARBA" id="ARBA00023242"/>
    </source>
</evidence>
<evidence type="ECO:0000256" key="4">
    <source>
        <dbReference type="ARBA" id="ARBA00022895"/>
    </source>
</evidence>
<feature type="domain" description="Shelterin complex subunit TPP1/Est3" evidence="7">
    <location>
        <begin position="6"/>
        <end position="113"/>
    </location>
</feature>
<evidence type="ECO:0000256" key="6">
    <source>
        <dbReference type="SAM" id="MobiDB-lite"/>
    </source>
</evidence>
<dbReference type="OrthoDB" id="3144405at2759"/>
<dbReference type="InterPro" id="IPR019437">
    <property type="entry name" value="TPP1/Est3"/>
</dbReference>
<accession>A0A0D7A021</accession>
<feature type="region of interest" description="Disordered" evidence="6">
    <location>
        <begin position="573"/>
        <end position="605"/>
    </location>
</feature>
<feature type="compositionally biased region" description="Low complexity" evidence="6">
    <location>
        <begin position="463"/>
        <end position="473"/>
    </location>
</feature>
<comment type="subcellular location">
    <subcellularLocation>
        <location evidence="2">Chromosome</location>
        <location evidence="2">Telomere</location>
    </subcellularLocation>
    <subcellularLocation>
        <location evidence="1">Nucleus</location>
    </subcellularLocation>
</comment>
<feature type="compositionally biased region" description="Acidic residues" evidence="6">
    <location>
        <begin position="546"/>
        <end position="559"/>
    </location>
</feature>
<reference evidence="8 9" key="1">
    <citation type="journal article" date="2015" name="Fungal Genet. Biol.">
        <title>Evolution of novel wood decay mechanisms in Agaricales revealed by the genome sequences of Fistulina hepatica and Cylindrobasidium torrendii.</title>
        <authorList>
            <person name="Floudas D."/>
            <person name="Held B.W."/>
            <person name="Riley R."/>
            <person name="Nagy L.G."/>
            <person name="Koehler G."/>
            <person name="Ransdell A.S."/>
            <person name="Younus H."/>
            <person name="Chow J."/>
            <person name="Chiniquy J."/>
            <person name="Lipzen A."/>
            <person name="Tritt A."/>
            <person name="Sun H."/>
            <person name="Haridas S."/>
            <person name="LaButti K."/>
            <person name="Ohm R.A."/>
            <person name="Kues U."/>
            <person name="Blanchette R.A."/>
            <person name="Grigoriev I.V."/>
            <person name="Minto R.E."/>
            <person name="Hibbett D.S."/>
        </authorList>
    </citation>
    <scope>NUCLEOTIDE SEQUENCE [LARGE SCALE GENOMIC DNA]</scope>
    <source>
        <strain evidence="8 9">ATCC 64428</strain>
    </source>
</reference>
<dbReference type="AlphaFoldDB" id="A0A0D7A021"/>
<feature type="compositionally biased region" description="Basic and acidic residues" evidence="6">
    <location>
        <begin position="574"/>
        <end position="583"/>
    </location>
</feature>
<evidence type="ECO:0000256" key="2">
    <source>
        <dbReference type="ARBA" id="ARBA00004574"/>
    </source>
</evidence>
<evidence type="ECO:0000313" key="8">
    <source>
        <dbReference type="EMBL" id="KIY44367.1"/>
    </source>
</evidence>
<keyword evidence="5" id="KW-0539">Nucleus</keyword>
<feature type="region of interest" description="Disordered" evidence="6">
    <location>
        <begin position="322"/>
        <end position="350"/>
    </location>
</feature>
<sequence length="784" mass="87233">MSRSLSPWMLDYLVNIAETYGANIQDTKRFPTNKKAQIIEVCVEKQTRFLVVEEKNQFLTYSRDTYVWAFISDKSFRIPVKFSADSVREYERKNPKKHITSTKTCLIALKKFKPFLSRVPVVAKNGQRMTPFPEIALDCDAFDVMGSIGEETWGDPKPLESNADLKAWRDGLRQDGGAGHIFLYMHRNVLKERKALKQAQLTATVEPVQAVKARSPKSSPGEGRPKQRINDLNSRFHCPKPKGIDVEASGAIGNGKIISLKFWEQALAEQGNFIQPACVLYWLNESDRENSPIRKNSDIFPVEDKSDLSPEKEDHVFKQRLGSAPPTITGQSQPATLPCAQPPRPSPHSPYLQKLNQEVTPDIKFSSFVRAMPSTTRSGRPLLPVEGTSWHHFPSQSSTSGSSQPPFPTFGQSSGGVASLAPYKPRVRKVSPPRISRARVGTRLTDGTNILVPDSDTSRVTNSQSQSQPMSQQHVLHLQSQEGSQPQLYESKPESRLRESPPPPLDKLPNASNIFLVGQDARSENPAASAGPQGNAGHIFSTKNGDEEDDDTGSLFSDDEFEAEFAGLAQRRRLACEDKGTGKDDDEINSDSKTESDAALSEDDAQVHVRMVSHRSTITPHNPEAWKRPSFHALLSAKDKTESNNTVDGAEHDRDNAGATITGHKRQRQDTGGENHDQKRQRLSDEGGPVRSKPSSQDRTRRQETSQSATTSTKLRALAVDLDHILIDSEGYEVRPSDVEHTNVSTSQDGSPAVVPRRRRWMTWPRLQDILLRMGKHRARELAG</sequence>
<feature type="compositionally biased region" description="Low complexity" evidence="6">
    <location>
        <begin position="394"/>
        <end position="404"/>
    </location>
</feature>
<dbReference type="Proteomes" id="UP000054144">
    <property type="component" value="Unassembled WGS sequence"/>
</dbReference>
<dbReference type="Pfam" id="PF10341">
    <property type="entry name" value="TPP1"/>
    <property type="match status" value="1"/>
</dbReference>
<evidence type="ECO:0000256" key="1">
    <source>
        <dbReference type="ARBA" id="ARBA00004123"/>
    </source>
</evidence>
<keyword evidence="3" id="KW-0158">Chromosome</keyword>
<dbReference type="EMBL" id="KN882092">
    <property type="protein sequence ID" value="KIY44367.1"/>
    <property type="molecule type" value="Genomic_DNA"/>
</dbReference>
<proteinExistence type="predicted"/>
<evidence type="ECO:0000256" key="3">
    <source>
        <dbReference type="ARBA" id="ARBA00022454"/>
    </source>
</evidence>
<feature type="compositionally biased region" description="Polar residues" evidence="6">
    <location>
        <begin position="478"/>
        <end position="488"/>
    </location>
</feature>
<gene>
    <name evidence="8" type="ORF">FISHEDRAFT_61907</name>
</gene>
<protein>
    <recommendedName>
        <fullName evidence="7">Shelterin complex subunit TPP1/Est3 domain-containing protein</fullName>
    </recommendedName>
</protein>
<feature type="region of interest" description="Disordered" evidence="6">
    <location>
        <begin position="640"/>
        <end position="712"/>
    </location>
</feature>
<dbReference type="GO" id="GO:0042162">
    <property type="term" value="F:telomeric DNA binding"/>
    <property type="evidence" value="ECO:0007669"/>
    <property type="project" value="InterPro"/>
</dbReference>
<feature type="compositionally biased region" description="Basic and acidic residues" evidence="6">
    <location>
        <begin position="668"/>
        <end position="685"/>
    </location>
</feature>
<organism evidence="8 9">
    <name type="scientific">Fistulina hepatica ATCC 64428</name>
    <dbReference type="NCBI Taxonomy" id="1128425"/>
    <lineage>
        <taxon>Eukaryota</taxon>
        <taxon>Fungi</taxon>
        <taxon>Dikarya</taxon>
        <taxon>Basidiomycota</taxon>
        <taxon>Agaricomycotina</taxon>
        <taxon>Agaricomycetes</taxon>
        <taxon>Agaricomycetidae</taxon>
        <taxon>Agaricales</taxon>
        <taxon>Fistulinaceae</taxon>
        <taxon>Fistulina</taxon>
    </lineage>
</organism>
<dbReference type="GO" id="GO:0005697">
    <property type="term" value="C:telomerase holoenzyme complex"/>
    <property type="evidence" value="ECO:0007669"/>
    <property type="project" value="InterPro"/>
</dbReference>
<evidence type="ECO:0000313" key="9">
    <source>
        <dbReference type="Proteomes" id="UP000054144"/>
    </source>
</evidence>
<dbReference type="GO" id="GO:0007004">
    <property type="term" value="P:telomere maintenance via telomerase"/>
    <property type="evidence" value="ECO:0007669"/>
    <property type="project" value="InterPro"/>
</dbReference>
<feature type="region of interest" description="Disordered" evidence="6">
    <location>
        <begin position="208"/>
        <end position="236"/>
    </location>
</feature>
<evidence type="ECO:0000259" key="7">
    <source>
        <dbReference type="Pfam" id="PF10341"/>
    </source>
</evidence>
<name>A0A0D7A021_9AGAR</name>
<keyword evidence="9" id="KW-1185">Reference proteome</keyword>
<dbReference type="GO" id="GO:0000781">
    <property type="term" value="C:chromosome, telomeric region"/>
    <property type="evidence" value="ECO:0007669"/>
    <property type="project" value="UniProtKB-SubCell"/>
</dbReference>